<evidence type="ECO:0000313" key="3">
    <source>
        <dbReference type="Proteomes" id="UP000055024"/>
    </source>
</evidence>
<organism evidence="2 3">
    <name type="scientific">Trichinella zimbabwensis</name>
    <dbReference type="NCBI Taxonomy" id="268475"/>
    <lineage>
        <taxon>Eukaryota</taxon>
        <taxon>Metazoa</taxon>
        <taxon>Ecdysozoa</taxon>
        <taxon>Nematoda</taxon>
        <taxon>Enoplea</taxon>
        <taxon>Dorylaimia</taxon>
        <taxon>Trichinellida</taxon>
        <taxon>Trichinellidae</taxon>
        <taxon>Trichinella</taxon>
    </lineage>
</organism>
<keyword evidence="3" id="KW-1185">Reference proteome</keyword>
<dbReference type="EMBL" id="JYDP01006932">
    <property type="protein sequence ID" value="KRY80254.1"/>
    <property type="molecule type" value="Genomic_DNA"/>
</dbReference>
<feature type="compositionally biased region" description="Polar residues" evidence="1">
    <location>
        <begin position="32"/>
        <end position="46"/>
    </location>
</feature>
<feature type="compositionally biased region" description="Basic residues" evidence="1">
    <location>
        <begin position="1"/>
        <end position="14"/>
    </location>
</feature>
<reference evidence="2 3" key="1">
    <citation type="submission" date="2015-01" db="EMBL/GenBank/DDBJ databases">
        <title>Evolution of Trichinella species and genotypes.</title>
        <authorList>
            <person name="Korhonen P.K."/>
            <person name="Edoardo P."/>
            <person name="Giuseppe L.R."/>
            <person name="Gasser R.B."/>
        </authorList>
    </citation>
    <scope>NUCLEOTIDE SEQUENCE [LARGE SCALE GENOMIC DNA]</scope>
    <source>
        <strain evidence="2">ISS1029</strain>
    </source>
</reference>
<feature type="region of interest" description="Disordered" evidence="1">
    <location>
        <begin position="1"/>
        <end position="46"/>
    </location>
</feature>
<evidence type="ECO:0000256" key="1">
    <source>
        <dbReference type="SAM" id="MobiDB-lite"/>
    </source>
</evidence>
<proteinExistence type="predicted"/>
<accession>A0A0V1F2X9</accession>
<name>A0A0V1F2X9_9BILA</name>
<protein>
    <submittedName>
        <fullName evidence="2">Uncharacterized protein</fullName>
    </submittedName>
</protein>
<dbReference type="AlphaFoldDB" id="A0A0V1F2X9"/>
<evidence type="ECO:0000313" key="2">
    <source>
        <dbReference type="EMBL" id="KRY80254.1"/>
    </source>
</evidence>
<sequence>MHHNQPSKFNRKIHSTAERFARLTQEGARHANQANARPTTPSATQR</sequence>
<dbReference type="Proteomes" id="UP000055024">
    <property type="component" value="Unassembled WGS sequence"/>
</dbReference>
<comment type="caution">
    <text evidence="2">The sequence shown here is derived from an EMBL/GenBank/DDBJ whole genome shotgun (WGS) entry which is preliminary data.</text>
</comment>
<gene>
    <name evidence="2" type="ORF">T11_8363</name>
</gene>